<dbReference type="PANTHER" id="PTHR26451:SF897">
    <property type="entry name" value="TRACE AMINE-ASSOCIATED RECEPTOR 5-LIKE"/>
    <property type="match status" value="1"/>
</dbReference>
<dbReference type="KEGG" id="bbel:109476792"/>
<feature type="transmembrane region" description="Helical" evidence="6">
    <location>
        <begin position="124"/>
        <end position="143"/>
    </location>
</feature>
<evidence type="ECO:0000256" key="5">
    <source>
        <dbReference type="SAM" id="MobiDB-lite"/>
    </source>
</evidence>
<evidence type="ECO:0000259" key="7">
    <source>
        <dbReference type="PROSITE" id="PS50262"/>
    </source>
</evidence>
<dbReference type="GeneID" id="109476792"/>
<organism evidence="8 9">
    <name type="scientific">Branchiostoma belcheri</name>
    <name type="common">Amphioxus</name>
    <dbReference type="NCBI Taxonomy" id="7741"/>
    <lineage>
        <taxon>Eukaryota</taxon>
        <taxon>Metazoa</taxon>
        <taxon>Chordata</taxon>
        <taxon>Cephalochordata</taxon>
        <taxon>Leptocardii</taxon>
        <taxon>Amphioxiformes</taxon>
        <taxon>Branchiostomatidae</taxon>
        <taxon>Branchiostoma</taxon>
    </lineage>
</organism>
<dbReference type="RefSeq" id="XP_019633372.1">
    <property type="nucleotide sequence ID" value="XM_019777813.1"/>
</dbReference>
<feature type="domain" description="G-protein coupled receptors family 1 profile" evidence="7">
    <location>
        <begin position="1"/>
        <end position="180"/>
    </location>
</feature>
<dbReference type="PANTHER" id="PTHR26451">
    <property type="entry name" value="G_PROTEIN_RECEP_F1_2 DOMAIN-CONTAINING PROTEIN"/>
    <property type="match status" value="1"/>
</dbReference>
<dbReference type="Gene3D" id="1.20.1070.10">
    <property type="entry name" value="Rhodopsin 7-helix transmembrane proteins"/>
    <property type="match status" value="1"/>
</dbReference>
<reference evidence="9" key="1">
    <citation type="submission" date="2025-08" db="UniProtKB">
        <authorList>
            <consortium name="RefSeq"/>
        </authorList>
    </citation>
    <scope>IDENTIFICATION</scope>
    <source>
        <tissue evidence="9">Gonad</tissue>
    </source>
</reference>
<evidence type="ECO:0000256" key="1">
    <source>
        <dbReference type="ARBA" id="ARBA00004370"/>
    </source>
</evidence>
<feature type="compositionally biased region" description="Polar residues" evidence="5">
    <location>
        <begin position="327"/>
        <end position="339"/>
    </location>
</feature>
<keyword evidence="3 6" id="KW-1133">Transmembrane helix</keyword>
<dbReference type="PROSITE" id="PS50262">
    <property type="entry name" value="G_PROTEIN_RECEP_F1_2"/>
    <property type="match status" value="1"/>
</dbReference>
<dbReference type="OrthoDB" id="6147321at2759"/>
<dbReference type="GO" id="GO:0016020">
    <property type="term" value="C:membrane"/>
    <property type="evidence" value="ECO:0007669"/>
    <property type="project" value="UniProtKB-SubCell"/>
</dbReference>
<dbReference type="AlphaFoldDB" id="A0A6P4ZR03"/>
<protein>
    <submittedName>
        <fullName evidence="9">Adenosine receptor A2a-like</fullName>
    </submittedName>
</protein>
<feature type="transmembrane region" description="Helical" evidence="6">
    <location>
        <begin position="70"/>
        <end position="93"/>
    </location>
</feature>
<evidence type="ECO:0000256" key="6">
    <source>
        <dbReference type="SAM" id="Phobius"/>
    </source>
</evidence>
<keyword evidence="2 6" id="KW-0812">Transmembrane</keyword>
<keyword evidence="8" id="KW-1185">Reference proteome</keyword>
<feature type="transmembrane region" description="Helical" evidence="6">
    <location>
        <begin position="24"/>
        <end position="44"/>
    </location>
</feature>
<evidence type="ECO:0000313" key="8">
    <source>
        <dbReference type="Proteomes" id="UP000515135"/>
    </source>
</evidence>
<evidence type="ECO:0000313" key="9">
    <source>
        <dbReference type="RefSeq" id="XP_019633372.1"/>
    </source>
</evidence>
<dbReference type="InterPro" id="IPR000276">
    <property type="entry name" value="GPCR_Rhodpsn"/>
</dbReference>
<dbReference type="SUPFAM" id="SSF81321">
    <property type="entry name" value="Family A G protein-coupled receptor-like"/>
    <property type="match status" value="1"/>
</dbReference>
<dbReference type="Pfam" id="PF00001">
    <property type="entry name" value="7tm_1"/>
    <property type="match status" value="1"/>
</dbReference>
<proteinExistence type="predicted"/>
<dbReference type="InterPro" id="IPR017452">
    <property type="entry name" value="GPCR_Rhodpsn_7TM"/>
</dbReference>
<comment type="subcellular location">
    <subcellularLocation>
        <location evidence="1">Membrane</location>
    </subcellularLocation>
</comment>
<evidence type="ECO:0000256" key="3">
    <source>
        <dbReference type="ARBA" id="ARBA00022989"/>
    </source>
</evidence>
<dbReference type="GO" id="GO:0004930">
    <property type="term" value="F:G protein-coupled receptor activity"/>
    <property type="evidence" value="ECO:0007669"/>
    <property type="project" value="InterPro"/>
</dbReference>
<dbReference type="Proteomes" id="UP000515135">
    <property type="component" value="Unplaced"/>
</dbReference>
<feature type="region of interest" description="Disordered" evidence="5">
    <location>
        <begin position="316"/>
        <end position="346"/>
    </location>
</feature>
<evidence type="ECO:0000256" key="4">
    <source>
        <dbReference type="ARBA" id="ARBA00023136"/>
    </source>
</evidence>
<name>A0A6P4ZR03_BRABE</name>
<sequence>MAVDLYYFVCHPLHYHEKVTTRRVVVGILAFRAFSFLGLTPVAFGARQVPTYSLHCEMTTVPGNSTLPDIFIGMNALFVLLVVLSVTVIYYLVFKEARRQQERDENRDLWVFQTRAFKVMLPHAIVLAASLTTALFHVAMVRMRALISEEQMSQRALIIADRTAILLLLTLSSLANPFIYSFRLPEFRRACRELCGLRTNPNPPVVPARRVRQDGAEMAAVTGPRRRGAPATQLASVQTSPAGLIMQPTVEELPSDPAEKQATQADTTVPGPASRAEHQTASGRLFRLTVRAEVHAKPTPRPEDNMTVTLPGQVHTDAETEDVPTLTLDTENNQATTGHTSDRPLVRAKLAWEG</sequence>
<evidence type="ECO:0000256" key="2">
    <source>
        <dbReference type="ARBA" id="ARBA00022692"/>
    </source>
</evidence>
<accession>A0A6P4ZR03</accession>
<keyword evidence="4 6" id="KW-0472">Membrane</keyword>
<dbReference type="InterPro" id="IPR052921">
    <property type="entry name" value="GPCR1_Superfamily_Member"/>
</dbReference>
<gene>
    <name evidence="9" type="primary">LOC109476792</name>
</gene>
<feature type="region of interest" description="Disordered" evidence="5">
    <location>
        <begin position="253"/>
        <end position="282"/>
    </location>
</feature>